<dbReference type="PANTHER" id="PTHR42997">
    <property type="entry name" value="HIT FAMILY HYDROLASE"/>
    <property type="match status" value="1"/>
</dbReference>
<keyword evidence="1" id="KW-0547">Nucleotide-binding</keyword>
<feature type="short sequence motif" description="Histidine triad motif" evidence="2">
    <location>
        <begin position="128"/>
        <end position="132"/>
    </location>
</feature>
<proteinExistence type="predicted"/>
<gene>
    <name evidence="4" type="ordered locus">LS215_2000</name>
</gene>
<protein>
    <submittedName>
        <fullName evidence="4">Histidine triad (HIT) protein</fullName>
    </submittedName>
</protein>
<dbReference type="InterPro" id="IPR052908">
    <property type="entry name" value="AP-4-A_phosphorylase"/>
</dbReference>
<dbReference type="HOGENOM" id="CLU_056776_1_2_2"/>
<dbReference type="Proteomes" id="UP000001747">
    <property type="component" value="Chromosome"/>
</dbReference>
<dbReference type="Pfam" id="PF01230">
    <property type="entry name" value="HIT"/>
    <property type="match status" value="1"/>
</dbReference>
<dbReference type="GO" id="GO:0000166">
    <property type="term" value="F:nucleotide binding"/>
    <property type="evidence" value="ECO:0007669"/>
    <property type="project" value="UniProtKB-KW"/>
</dbReference>
<evidence type="ECO:0000313" key="5">
    <source>
        <dbReference type="Proteomes" id="UP000001747"/>
    </source>
</evidence>
<dbReference type="GO" id="GO:0003824">
    <property type="term" value="F:catalytic activity"/>
    <property type="evidence" value="ECO:0007669"/>
    <property type="project" value="InterPro"/>
</dbReference>
<organism evidence="4 5">
    <name type="scientific">Saccharolobus islandicus (strain L.S.2.15 / Lassen #1)</name>
    <name type="common">Sulfolobus islandicus</name>
    <dbReference type="NCBI Taxonomy" id="429572"/>
    <lineage>
        <taxon>Archaea</taxon>
        <taxon>Thermoproteota</taxon>
        <taxon>Thermoprotei</taxon>
        <taxon>Sulfolobales</taxon>
        <taxon>Sulfolobaceae</taxon>
        <taxon>Saccharolobus</taxon>
    </lineage>
</organism>
<dbReference type="PROSITE" id="PS51084">
    <property type="entry name" value="HIT_2"/>
    <property type="match status" value="1"/>
</dbReference>
<dbReference type="CDD" id="cd01275">
    <property type="entry name" value="FHIT"/>
    <property type="match status" value="1"/>
</dbReference>
<feature type="domain" description="HIT" evidence="3">
    <location>
        <begin position="33"/>
        <end position="143"/>
    </location>
</feature>
<dbReference type="InterPro" id="IPR039383">
    <property type="entry name" value="FHIT"/>
</dbReference>
<dbReference type="SUPFAM" id="SSF54197">
    <property type="entry name" value="HIT-like"/>
    <property type="match status" value="1"/>
</dbReference>
<sequence length="179" mass="20490">MSLKYILLMDILWAPWRAKYISETSKLKQDECLFCRVIKEENDEQNYVVYRGKYAFIILNAFPYNTAHVMVVPYKHVPSIELLSNDEALDIFNLISVAIKAIREIYTPDGFNIGVNIGRVAGAGIEAHVHVHIVPRWNGDSNFMPVIFNTKVMPETLGDTFKKLNAKINEIMKKPSKSE</sequence>
<dbReference type="PANTHER" id="PTHR42997:SF1">
    <property type="entry name" value="AP-4-A PHOSPHORYLASE"/>
    <property type="match status" value="1"/>
</dbReference>
<dbReference type="InterPro" id="IPR036265">
    <property type="entry name" value="HIT-like_sf"/>
</dbReference>
<evidence type="ECO:0000256" key="2">
    <source>
        <dbReference type="PROSITE-ProRule" id="PRU00464"/>
    </source>
</evidence>
<evidence type="ECO:0000259" key="3">
    <source>
        <dbReference type="PROSITE" id="PS51084"/>
    </source>
</evidence>
<evidence type="ECO:0000256" key="1">
    <source>
        <dbReference type="ARBA" id="ARBA00022741"/>
    </source>
</evidence>
<dbReference type="InterPro" id="IPR011146">
    <property type="entry name" value="HIT-like"/>
</dbReference>
<dbReference type="AlphaFoldDB" id="C3MRI2"/>
<evidence type="ECO:0000313" key="4">
    <source>
        <dbReference type="EMBL" id="ACP35995.1"/>
    </source>
</evidence>
<dbReference type="Gene3D" id="3.30.428.10">
    <property type="entry name" value="HIT-like"/>
    <property type="match status" value="1"/>
</dbReference>
<name>C3MRI2_SACI2</name>
<accession>C3MRI2</accession>
<dbReference type="KEGG" id="sis:LS215_2000"/>
<dbReference type="EMBL" id="CP001399">
    <property type="protein sequence ID" value="ACP35995.1"/>
    <property type="molecule type" value="Genomic_DNA"/>
</dbReference>
<reference evidence="4 5" key="1">
    <citation type="journal article" date="2009" name="Proc. Natl. Acad. Sci. U.S.A.">
        <title>Biogeography of the Sulfolobus islandicus pan-genome.</title>
        <authorList>
            <person name="Reno M.L."/>
            <person name="Held N.L."/>
            <person name="Fields C.J."/>
            <person name="Burke P.V."/>
            <person name="Whitaker R.J."/>
        </authorList>
    </citation>
    <scope>NUCLEOTIDE SEQUENCE [LARGE SCALE GENOMIC DNA]</scope>
    <source>
        <strain evidence="5">L.S.2.15 / Lassen #1</strain>
    </source>
</reference>